<protein>
    <submittedName>
        <fullName evidence="6">Cleavage stimulating factor 64</fullName>
    </submittedName>
</protein>
<dbReference type="Gene3D" id="1.25.40.630">
    <property type="match status" value="1"/>
</dbReference>
<feature type="region of interest" description="Disordered" evidence="4">
    <location>
        <begin position="119"/>
        <end position="143"/>
    </location>
</feature>
<dbReference type="InterPro" id="IPR035979">
    <property type="entry name" value="RBD_domain_sf"/>
</dbReference>
<feature type="compositionally biased region" description="Basic and acidic residues" evidence="4">
    <location>
        <begin position="119"/>
        <end position="130"/>
    </location>
</feature>
<dbReference type="GO" id="GO:0005847">
    <property type="term" value="C:mRNA cleavage and polyadenylation specificity factor complex"/>
    <property type="evidence" value="ECO:0007669"/>
    <property type="project" value="TreeGrafter"/>
</dbReference>
<reference evidence="6" key="1">
    <citation type="journal article" date="2019" name="Science">
        <title>Mutation of a bHLH transcription factor allowed almond domestication.</title>
        <authorList>
            <person name="Sanchez-Perez R."/>
            <person name="Pavan S."/>
            <person name="Mazzeo R."/>
            <person name="Moldovan C."/>
            <person name="Aiese Cigliano R."/>
            <person name="Del Cueto J."/>
            <person name="Ricciardi F."/>
            <person name="Lotti C."/>
            <person name="Ricciardi L."/>
            <person name="Dicenta F."/>
            <person name="Lopez-Marques R.L."/>
            <person name="Lindberg Moller B."/>
        </authorList>
    </citation>
    <scope>NUCLEOTIDE SEQUENCE</scope>
</reference>
<dbReference type="GO" id="GO:0031124">
    <property type="term" value="P:mRNA 3'-end processing"/>
    <property type="evidence" value="ECO:0007669"/>
    <property type="project" value="InterPro"/>
</dbReference>
<feature type="region of interest" description="Disordered" evidence="4">
    <location>
        <begin position="261"/>
        <end position="285"/>
    </location>
</feature>
<dbReference type="Gene3D" id="3.30.70.330">
    <property type="match status" value="1"/>
</dbReference>
<accession>A0A4Y1RXA2</accession>
<dbReference type="InterPro" id="IPR000504">
    <property type="entry name" value="RRM_dom"/>
</dbReference>
<sequence>GRKNCWEQTVKSEDKKDGKEEEDEAVLHLLLLLLLIHGRFSAPLLGNIPYDATEEQLIEICQEVGPVVSFRLVIDRETGKPKGYGFCEYKDEETALSARRNLQGYEINGRQLRVDFAENDKGADRNREQGRGGPGLTANVDPQKQVMGPSVHVEALQHQPIGLHIAITAATVMAGALGGAQAGLQSSQNGLQNQLASANDPLTLHLAKMSRGQLNQIMSELKVMAIQNKELARQLLLARPQLPKALFQAQIMLGMVSPQTMPNIRQTSSQPSQPPFNEGQQGQPPAVQTLSELPLLHRIGCKLGWCPKRKKANFLRYLKIHWFGASYLHPNNNTCNLECSFHNMQTNMSCNRPHCLGLELQQFLLYTPSLQAKMQPPLLQHPGLVGRANLGHNTQMVRPNASVHQSHFPRPLSDASFQPGPSMSSGMSLAVNRDDDLSSESVKRPAKQMKLDDGRSTSLSAGRLNVSNANGSALPHVFGAGSMPGKPVPNPEVQQSEKQTSQSQLPPGVESALLQQVLSLTPEKLSSLSPEQQQQVIKLQQMLRRDQIQPS</sequence>
<feature type="compositionally biased region" description="Polar residues" evidence="4">
    <location>
        <begin position="456"/>
        <end position="471"/>
    </location>
</feature>
<evidence type="ECO:0000256" key="4">
    <source>
        <dbReference type="SAM" id="MobiDB-lite"/>
    </source>
</evidence>
<dbReference type="Pfam" id="PF00076">
    <property type="entry name" value="RRM_1"/>
    <property type="match status" value="1"/>
</dbReference>
<dbReference type="EMBL" id="AP019304">
    <property type="protein sequence ID" value="BBH09022.1"/>
    <property type="molecule type" value="Genomic_DNA"/>
</dbReference>
<feature type="non-terminal residue" evidence="6">
    <location>
        <position position="1"/>
    </location>
</feature>
<evidence type="ECO:0000259" key="5">
    <source>
        <dbReference type="PROSITE" id="PS50102"/>
    </source>
</evidence>
<dbReference type="AlphaFoldDB" id="A0A4Y1RXA2"/>
<evidence type="ECO:0000256" key="1">
    <source>
        <dbReference type="ARBA" id="ARBA00004123"/>
    </source>
</evidence>
<dbReference type="GO" id="GO:0003729">
    <property type="term" value="F:mRNA binding"/>
    <property type="evidence" value="ECO:0007669"/>
    <property type="project" value="TreeGrafter"/>
</dbReference>
<dbReference type="Pfam" id="PF14327">
    <property type="entry name" value="CSTF2_hinge"/>
    <property type="match status" value="1"/>
</dbReference>
<dbReference type="SMART" id="SM00360">
    <property type="entry name" value="RRM"/>
    <property type="match status" value="1"/>
</dbReference>
<feature type="region of interest" description="Disordered" evidence="4">
    <location>
        <begin position="400"/>
        <end position="510"/>
    </location>
</feature>
<dbReference type="Pfam" id="PF14304">
    <property type="entry name" value="CSTF_C"/>
    <property type="match status" value="1"/>
</dbReference>
<proteinExistence type="predicted"/>
<dbReference type="FunFam" id="1.25.40.630:FF:000002">
    <property type="entry name" value="Cleavage stimulating factor 64"/>
    <property type="match status" value="1"/>
</dbReference>
<organism evidence="6">
    <name type="scientific">Prunus dulcis</name>
    <name type="common">Almond</name>
    <name type="synonym">Amygdalus dulcis</name>
    <dbReference type="NCBI Taxonomy" id="3755"/>
    <lineage>
        <taxon>Eukaryota</taxon>
        <taxon>Viridiplantae</taxon>
        <taxon>Streptophyta</taxon>
        <taxon>Embryophyta</taxon>
        <taxon>Tracheophyta</taxon>
        <taxon>Spermatophyta</taxon>
        <taxon>Magnoliopsida</taxon>
        <taxon>eudicotyledons</taxon>
        <taxon>Gunneridae</taxon>
        <taxon>Pentapetalae</taxon>
        <taxon>rosids</taxon>
        <taxon>fabids</taxon>
        <taxon>Rosales</taxon>
        <taxon>Rosaceae</taxon>
        <taxon>Amygdaloideae</taxon>
        <taxon>Amygdaleae</taxon>
        <taxon>Prunus</taxon>
    </lineage>
</organism>
<name>A0A4Y1RXA2_PRUDU</name>
<evidence type="ECO:0000313" key="6">
    <source>
        <dbReference type="EMBL" id="BBH09022.1"/>
    </source>
</evidence>
<dbReference type="Gene3D" id="1.10.20.70">
    <property type="entry name" value="Transcription termination and cleavage factor, C-terminal domain"/>
    <property type="match status" value="1"/>
</dbReference>
<feature type="compositionally biased region" description="Polar residues" evidence="4">
    <location>
        <begin position="492"/>
        <end position="505"/>
    </location>
</feature>
<dbReference type="InterPro" id="IPR012677">
    <property type="entry name" value="Nucleotide-bd_a/b_plait_sf"/>
</dbReference>
<evidence type="ECO:0000256" key="3">
    <source>
        <dbReference type="PROSITE-ProRule" id="PRU00176"/>
    </source>
</evidence>
<evidence type="ECO:0000256" key="2">
    <source>
        <dbReference type="ARBA" id="ARBA00023242"/>
    </source>
</evidence>
<comment type="subcellular location">
    <subcellularLocation>
        <location evidence="1">Nucleus</location>
    </subcellularLocation>
</comment>
<feature type="compositionally biased region" description="Polar residues" evidence="4">
    <location>
        <begin position="261"/>
        <end position="271"/>
    </location>
</feature>
<dbReference type="CDD" id="cd12398">
    <property type="entry name" value="RRM_CSTF2_RNA15_like"/>
    <property type="match status" value="1"/>
</dbReference>
<dbReference type="PANTHER" id="PTHR45735">
    <property type="entry name" value="CLEAVAGE STIMULATION FACTOR SUBUNIT 2"/>
    <property type="match status" value="1"/>
</dbReference>
<gene>
    <name evidence="6" type="ORF">Prudu_021408</name>
</gene>
<dbReference type="FunFam" id="3.30.70.330:FF:000378">
    <property type="entry name" value="Cleavage stimulating factor 64"/>
    <property type="match status" value="1"/>
</dbReference>
<dbReference type="PANTHER" id="PTHR45735:SF2">
    <property type="entry name" value="CLEAVAGE STIMULATION FACTOR SUBUNIT 2"/>
    <property type="match status" value="1"/>
</dbReference>
<dbReference type="InterPro" id="IPR038192">
    <property type="entry name" value="CSTF_C_sf"/>
</dbReference>
<dbReference type="PROSITE" id="PS50102">
    <property type="entry name" value="RRM"/>
    <property type="match status" value="1"/>
</dbReference>
<keyword evidence="2" id="KW-0539">Nucleus</keyword>
<feature type="compositionally biased region" description="Polar residues" evidence="4">
    <location>
        <begin position="415"/>
        <end position="427"/>
    </location>
</feature>
<keyword evidence="3" id="KW-0694">RNA-binding</keyword>
<dbReference type="SUPFAM" id="SSF54928">
    <property type="entry name" value="RNA-binding domain, RBD"/>
    <property type="match status" value="1"/>
</dbReference>
<dbReference type="InterPro" id="IPR025742">
    <property type="entry name" value="CSTF2_hinge"/>
</dbReference>
<dbReference type="InterPro" id="IPR026896">
    <property type="entry name" value="CSTF_C"/>
</dbReference>
<feature type="domain" description="RRM" evidence="5">
    <location>
        <begin position="41"/>
        <end position="119"/>
    </location>
</feature>